<dbReference type="PANTHER" id="PTHR12526:SF630">
    <property type="entry name" value="GLYCOSYLTRANSFERASE"/>
    <property type="match status" value="1"/>
</dbReference>
<sequence>MVLQDAWLFMNSSMSEGLPLAIGGAALTGVPIVATEVGTTASVLTDPNKPEKQYGEVVLPNDPMALARAQLSMLSMVGPWSKFTADSQEKRPVLPDEVLPEHIEWLARRFYDKANDRRKLGLLSREGVLQSFHASRYLRKHEQMYWIQWYMSNMRK</sequence>
<protein>
    <recommendedName>
        <fullName evidence="3">Glycosyl transferase family 1 domain-containing protein</fullName>
    </recommendedName>
</protein>
<evidence type="ECO:0000313" key="1">
    <source>
        <dbReference type="EMBL" id="CVK91325.1"/>
    </source>
</evidence>
<dbReference type="PANTHER" id="PTHR12526">
    <property type="entry name" value="GLYCOSYLTRANSFERASE"/>
    <property type="match status" value="1"/>
</dbReference>
<organism evidence="1 2">
    <name type="scientific">Fusarium mangiferae</name>
    <name type="common">Mango malformation disease fungus</name>
    <dbReference type="NCBI Taxonomy" id="192010"/>
    <lineage>
        <taxon>Eukaryota</taxon>
        <taxon>Fungi</taxon>
        <taxon>Dikarya</taxon>
        <taxon>Ascomycota</taxon>
        <taxon>Pezizomycotina</taxon>
        <taxon>Sordariomycetes</taxon>
        <taxon>Hypocreomycetidae</taxon>
        <taxon>Hypocreales</taxon>
        <taxon>Nectriaceae</taxon>
        <taxon>Fusarium</taxon>
        <taxon>Fusarium fujikuroi species complex</taxon>
    </lineage>
</organism>
<name>A0A1L7T6X4_FUSMA</name>
<proteinExistence type="predicted"/>
<dbReference type="SUPFAM" id="SSF53756">
    <property type="entry name" value="UDP-Glycosyltransferase/glycogen phosphorylase"/>
    <property type="match status" value="1"/>
</dbReference>
<dbReference type="EMBL" id="FCQH01000004">
    <property type="protein sequence ID" value="CVK91325.1"/>
    <property type="molecule type" value="Genomic_DNA"/>
</dbReference>
<dbReference type="Proteomes" id="UP000184255">
    <property type="component" value="Unassembled WGS sequence"/>
</dbReference>
<dbReference type="AlphaFoldDB" id="A0A1L7T6X4"/>
<dbReference type="Pfam" id="PF13692">
    <property type="entry name" value="Glyco_trans_1_4"/>
    <property type="match status" value="1"/>
</dbReference>
<dbReference type="GeneID" id="65088727"/>
<keyword evidence="2" id="KW-1185">Reference proteome</keyword>
<dbReference type="RefSeq" id="XP_041680991.1">
    <property type="nucleotide sequence ID" value="XM_041830316.1"/>
</dbReference>
<reference evidence="2" key="1">
    <citation type="journal article" date="2016" name="Genome Biol. Evol.">
        <title>Comparative 'omics' of the Fusarium fujikuroi species complex highlights differences in genetic potential and metabolite synthesis.</title>
        <authorList>
            <person name="Niehaus E.-M."/>
            <person name="Muensterkoetter M."/>
            <person name="Proctor R.H."/>
            <person name="Brown D.W."/>
            <person name="Sharon A."/>
            <person name="Idan Y."/>
            <person name="Oren-Young L."/>
            <person name="Sieber C.M."/>
            <person name="Novak O."/>
            <person name="Pencik A."/>
            <person name="Tarkowska D."/>
            <person name="Hromadova K."/>
            <person name="Freeman S."/>
            <person name="Maymon M."/>
            <person name="Elazar M."/>
            <person name="Youssef S.A."/>
            <person name="El-Shabrawy E.S.M."/>
            <person name="Shalaby A.B.A."/>
            <person name="Houterman P."/>
            <person name="Brock N.L."/>
            <person name="Burkhardt I."/>
            <person name="Tsavkelova E.A."/>
            <person name="Dickschat J.S."/>
            <person name="Galuszka P."/>
            <person name="Gueldener U."/>
            <person name="Tudzynski B."/>
        </authorList>
    </citation>
    <scope>NUCLEOTIDE SEQUENCE [LARGE SCALE GENOMIC DNA]</scope>
    <source>
        <strain evidence="2">MRC7560</strain>
    </source>
</reference>
<dbReference type="Gene3D" id="3.40.50.2000">
    <property type="entry name" value="Glycogen Phosphorylase B"/>
    <property type="match status" value="1"/>
</dbReference>
<gene>
    <name evidence="1" type="ORF">FMAN_09468</name>
</gene>
<dbReference type="VEuPathDB" id="FungiDB:FMAN_09468"/>
<accession>A0A1L7T6X4</accession>
<comment type="caution">
    <text evidence="1">The sequence shown here is derived from an EMBL/GenBank/DDBJ whole genome shotgun (WGS) entry which is preliminary data.</text>
</comment>
<evidence type="ECO:0008006" key="3">
    <source>
        <dbReference type="Google" id="ProtNLM"/>
    </source>
</evidence>
<evidence type="ECO:0000313" key="2">
    <source>
        <dbReference type="Proteomes" id="UP000184255"/>
    </source>
</evidence>